<evidence type="ECO:0000256" key="1">
    <source>
        <dbReference type="SAM" id="MobiDB-lite"/>
    </source>
</evidence>
<accession>A0A9P5Z9U3</accession>
<dbReference type="EMBL" id="MU155153">
    <property type="protein sequence ID" value="KAF9483491.1"/>
    <property type="molecule type" value="Genomic_DNA"/>
</dbReference>
<organism evidence="2 3">
    <name type="scientific">Pholiota conissans</name>
    <dbReference type="NCBI Taxonomy" id="109636"/>
    <lineage>
        <taxon>Eukaryota</taxon>
        <taxon>Fungi</taxon>
        <taxon>Dikarya</taxon>
        <taxon>Basidiomycota</taxon>
        <taxon>Agaricomycotina</taxon>
        <taxon>Agaricomycetes</taxon>
        <taxon>Agaricomycetidae</taxon>
        <taxon>Agaricales</taxon>
        <taxon>Agaricineae</taxon>
        <taxon>Strophariaceae</taxon>
        <taxon>Pholiota</taxon>
    </lineage>
</organism>
<reference evidence="2" key="1">
    <citation type="submission" date="2020-11" db="EMBL/GenBank/DDBJ databases">
        <authorList>
            <consortium name="DOE Joint Genome Institute"/>
            <person name="Ahrendt S."/>
            <person name="Riley R."/>
            <person name="Andreopoulos W."/>
            <person name="Labutti K."/>
            <person name="Pangilinan J."/>
            <person name="Ruiz-Duenas F.J."/>
            <person name="Barrasa J.M."/>
            <person name="Sanchez-Garcia M."/>
            <person name="Camarero S."/>
            <person name="Miyauchi S."/>
            <person name="Serrano A."/>
            <person name="Linde D."/>
            <person name="Babiker R."/>
            <person name="Drula E."/>
            <person name="Ayuso-Fernandez I."/>
            <person name="Pacheco R."/>
            <person name="Padilla G."/>
            <person name="Ferreira P."/>
            <person name="Barriuso J."/>
            <person name="Kellner H."/>
            <person name="Castanera R."/>
            <person name="Alfaro M."/>
            <person name="Ramirez L."/>
            <person name="Pisabarro A.G."/>
            <person name="Kuo A."/>
            <person name="Tritt A."/>
            <person name="Lipzen A."/>
            <person name="He G."/>
            <person name="Yan M."/>
            <person name="Ng V."/>
            <person name="Cullen D."/>
            <person name="Martin F."/>
            <person name="Rosso M.-N."/>
            <person name="Henrissat B."/>
            <person name="Hibbett D."/>
            <person name="Martinez A.T."/>
            <person name="Grigoriev I.V."/>
        </authorList>
    </citation>
    <scope>NUCLEOTIDE SEQUENCE</scope>
    <source>
        <strain evidence="2">CIRM-BRFM 674</strain>
    </source>
</reference>
<comment type="caution">
    <text evidence="2">The sequence shown here is derived from an EMBL/GenBank/DDBJ whole genome shotgun (WGS) entry which is preliminary data.</text>
</comment>
<sequence>MELDYSSSDCGLPSYSSSSPLPSYSCELARGERLLQHTPRSRPTTQPTSVFIKKAGKTTIILNDQEEDATIPVYGRRGLISGNLVLEKSENILDVVLKVEGKMDATITDGGGNTTKLLADTYTLWSHTSSQDSTCPSQIPFSVLLPASFKHKGTSVPLPPTYNVAYYNLPSLFVRCGYQIHIIVSRLRHQKVGSLWPKTKHILIPFTYTPRTRAHRPIVPAPCFFSSVKTLPEEWYQAVTYLKTRPTCQVPPISAHLFIPGGRVYGLGDTIPFHVQLSGHTSSLRELFSGAMLDRVMSVDSQNTQSSTQSTKKSSPKPLLQINILRQTSVCMSASNAWKTAVLAEASMTPVPPDLMSWYSPDESSQESHIDWEGELRMDSEVTVGGFLAGNVQVKDFICLTLSPPRSSTQPFLELQLTVPVRFVSDSFSEAPGLEEMSEPSASAV</sequence>
<feature type="region of interest" description="Disordered" evidence="1">
    <location>
        <begin position="1"/>
        <end position="21"/>
    </location>
</feature>
<evidence type="ECO:0000313" key="3">
    <source>
        <dbReference type="Proteomes" id="UP000807469"/>
    </source>
</evidence>
<dbReference type="AlphaFoldDB" id="A0A9P5Z9U3"/>
<protein>
    <submittedName>
        <fullName evidence="2">Uncharacterized protein</fullName>
    </submittedName>
</protein>
<evidence type="ECO:0000313" key="2">
    <source>
        <dbReference type="EMBL" id="KAF9483491.1"/>
    </source>
</evidence>
<dbReference type="OrthoDB" id="3252135at2759"/>
<keyword evidence="3" id="KW-1185">Reference proteome</keyword>
<dbReference type="Proteomes" id="UP000807469">
    <property type="component" value="Unassembled WGS sequence"/>
</dbReference>
<name>A0A9P5Z9U3_9AGAR</name>
<proteinExistence type="predicted"/>
<gene>
    <name evidence="2" type="ORF">BDN70DRAFT_873780</name>
</gene>